<evidence type="ECO:0000256" key="9">
    <source>
        <dbReference type="ARBA" id="ARBA00023136"/>
    </source>
</evidence>
<comment type="subcellular location">
    <subcellularLocation>
        <location evidence="1 12">Cell outer membrane</location>
        <topology evidence="1 12">Multi-pass membrane protein</topology>
    </subcellularLocation>
</comment>
<evidence type="ECO:0000256" key="1">
    <source>
        <dbReference type="ARBA" id="ARBA00004571"/>
    </source>
</evidence>
<dbReference type="InterPro" id="IPR008969">
    <property type="entry name" value="CarboxyPept-like_regulatory"/>
</dbReference>
<dbReference type="NCBIfam" id="TIGR04057">
    <property type="entry name" value="SusC_RagA_signa"/>
    <property type="match status" value="1"/>
</dbReference>
<keyword evidence="9 12" id="KW-0472">Membrane</keyword>
<dbReference type="Pfam" id="PF07660">
    <property type="entry name" value="STN"/>
    <property type="match status" value="1"/>
</dbReference>
<keyword evidence="3 12" id="KW-1134">Transmembrane beta strand</keyword>
<dbReference type="PROSITE" id="PS52016">
    <property type="entry name" value="TONB_DEPENDENT_REC_3"/>
    <property type="match status" value="1"/>
</dbReference>
<sequence>MKNQVLFSRRFGQPLRILALQSALALPLTAVAFTPPVMAQQGLLERHVTLQAEAQTIESVLSTLEQQLAVHFVYSPQLIGSERRVTLRVTDQPLQQVLSELLAPRKAQFEVRKNRVILSQAGPGSAAANVPVAGRVTQDKGQGLPGVTIVVKGTTQGTTTDADGNFSLSVPEGSVLQFSYIGFNPQEVTVREANPALQIAMQENSQSLDNVIVVGYGSLDKKEVTSTITHIDSKELLTVAAINPLTALQGKVAGLTIANGSAGDPNSQPSVQLRGVSSRSAGLGPLIVINGVPGGNLENINQNDIASIDVLKGGAASAIYGTRGSNGVIVVTTKKGSKETQLDYSTYASFNYATLQPKVLSPEDFLAQKRGTDFGAQTNWLKEISRSYAFAQKHTLTASGGSENSNYRATFDYRNANGIDVRSGRQEYGARISLNHTAPSKLYSIGLNFAPRYINARNADYASFEQALTLNPTIPVRDPANPTLYYNIRTGFDGPFNPAERLQTELNGTEGKILNFDANFKLNILPTLTTQVTYGQFTSDYFDFEFRPSTSTFAKQNEGGMNSARRNYNRSDQRSLEWIGNYTLDKKDHSLQVLGGYSYQYFVSEGSGIYNRNFPSDAFTYNNIGTGLYGQVAGRTDGSSYKNDSRLIAFFGRVNYSFKNRYLFSASLRREGSSKFGTDNKWGNFPAVSVGWRISQEPFMANQQWINDLKLRADYGVTGNQDFGNYLSQNLYGGFGYYLLNGTYYQVYGPTQNLNADLRWEEAQSLNIGVDFALFNSKLTGSVNYYSRRNKDLLGNYAVPIPPNTQGSTFANVGTLDNSGVEVQLNAPIISKPNFRYDISFAGATNGNNFVSFSNDTYQGQTFIDVVGLPSPGSPGNAQRIQEGQRIGTFYMLKSAGVDDQGRLLVYAKDGSTVVGNQATLADRQVVGNGLPKYTLSLGNTFTYKNFDASVFIRSVLGFDAFNTRAFYLGTPATQSEANVLTSAYDGSKYSKLTNTATANVLSDYFLEKGDFVKLDNVSLGYTVKLASKYARSLRLYAAAKNVLTVTSYTGGDPDILPINGLYPGINGNRQYYPATTQVLFGLQLGL</sequence>
<keyword evidence="8 13" id="KW-0798">TonB box</keyword>
<dbReference type="Gene3D" id="2.40.170.20">
    <property type="entry name" value="TonB-dependent receptor, beta-barrel domain"/>
    <property type="match status" value="1"/>
</dbReference>
<dbReference type="InterPro" id="IPR023997">
    <property type="entry name" value="TonB-dep_OMP_SusC/RagA_CS"/>
</dbReference>
<dbReference type="InterPro" id="IPR039426">
    <property type="entry name" value="TonB-dep_rcpt-like"/>
</dbReference>
<dbReference type="Pfam" id="PF00593">
    <property type="entry name" value="TonB_dep_Rec_b-barrel"/>
    <property type="match status" value="1"/>
</dbReference>
<organism evidence="15 16">
    <name type="scientific">Hymenobacter nivis</name>
    <dbReference type="NCBI Taxonomy" id="1850093"/>
    <lineage>
        <taxon>Bacteria</taxon>
        <taxon>Pseudomonadati</taxon>
        <taxon>Bacteroidota</taxon>
        <taxon>Cytophagia</taxon>
        <taxon>Cytophagales</taxon>
        <taxon>Hymenobacteraceae</taxon>
        <taxon>Hymenobacter</taxon>
    </lineage>
</organism>
<evidence type="ECO:0000313" key="16">
    <source>
        <dbReference type="Proteomes" id="UP000317646"/>
    </source>
</evidence>
<dbReference type="FunFam" id="2.60.40.1120:FF:000003">
    <property type="entry name" value="Outer membrane protein Omp121"/>
    <property type="match status" value="1"/>
</dbReference>
<accession>A0A502GJL3</accession>
<dbReference type="NCBIfam" id="TIGR04056">
    <property type="entry name" value="OMP_RagA_SusC"/>
    <property type="match status" value="1"/>
</dbReference>
<evidence type="ECO:0000256" key="6">
    <source>
        <dbReference type="ARBA" id="ARBA00022729"/>
    </source>
</evidence>
<evidence type="ECO:0000256" key="2">
    <source>
        <dbReference type="ARBA" id="ARBA00022448"/>
    </source>
</evidence>
<keyword evidence="16" id="KW-1185">Reference proteome</keyword>
<dbReference type="InterPro" id="IPR036942">
    <property type="entry name" value="Beta-barrel_TonB_sf"/>
</dbReference>
<dbReference type="GO" id="GO:0015344">
    <property type="term" value="F:siderophore uptake transmembrane transporter activity"/>
    <property type="evidence" value="ECO:0007669"/>
    <property type="project" value="TreeGrafter"/>
</dbReference>
<keyword evidence="11 12" id="KW-0998">Cell outer membrane</keyword>
<reference evidence="15 16" key="1">
    <citation type="journal article" date="2019" name="Environ. Microbiol.">
        <title>Species interactions and distinct microbial communities in high Arctic permafrost affected cryosols are associated with the CH4 and CO2 gas fluxes.</title>
        <authorList>
            <person name="Altshuler I."/>
            <person name="Hamel J."/>
            <person name="Turney S."/>
            <person name="Magnuson E."/>
            <person name="Levesque R."/>
            <person name="Greer C."/>
            <person name="Whyte L.G."/>
        </authorList>
    </citation>
    <scope>NUCLEOTIDE SEQUENCE [LARGE SCALE GENOMIC DNA]</scope>
    <source>
        <strain evidence="15 16">S9.2P</strain>
    </source>
</reference>
<keyword evidence="7" id="KW-0408">Iron</keyword>
<keyword evidence="4" id="KW-0406">Ion transport</keyword>
<dbReference type="Proteomes" id="UP000317646">
    <property type="component" value="Unassembled WGS sequence"/>
</dbReference>
<evidence type="ECO:0000256" key="11">
    <source>
        <dbReference type="ARBA" id="ARBA00023237"/>
    </source>
</evidence>
<dbReference type="RefSeq" id="WP_140469096.1">
    <property type="nucleotide sequence ID" value="NZ_RCYZ01000009.1"/>
</dbReference>
<dbReference type="GO" id="GO:0009279">
    <property type="term" value="C:cell outer membrane"/>
    <property type="evidence" value="ECO:0007669"/>
    <property type="project" value="UniProtKB-SubCell"/>
</dbReference>
<evidence type="ECO:0000256" key="13">
    <source>
        <dbReference type="RuleBase" id="RU003357"/>
    </source>
</evidence>
<keyword evidence="2 12" id="KW-0813">Transport</keyword>
<evidence type="ECO:0000313" key="15">
    <source>
        <dbReference type="EMBL" id="TPG62359.1"/>
    </source>
</evidence>
<dbReference type="EMBL" id="RCYZ01000009">
    <property type="protein sequence ID" value="TPG62359.1"/>
    <property type="molecule type" value="Genomic_DNA"/>
</dbReference>
<feature type="domain" description="Secretin/TonB short N-terminal" evidence="14">
    <location>
        <begin position="70"/>
        <end position="121"/>
    </location>
</feature>
<comment type="similarity">
    <text evidence="12 13">Belongs to the TonB-dependent receptor family.</text>
</comment>
<dbReference type="InterPro" id="IPR023996">
    <property type="entry name" value="TonB-dep_OMP_SusC/RagA"/>
</dbReference>
<dbReference type="Pfam" id="PF07715">
    <property type="entry name" value="Plug"/>
    <property type="match status" value="1"/>
</dbReference>
<keyword evidence="10" id="KW-0675">Receptor</keyword>
<evidence type="ECO:0000256" key="7">
    <source>
        <dbReference type="ARBA" id="ARBA00023004"/>
    </source>
</evidence>
<dbReference type="GO" id="GO:0044718">
    <property type="term" value="P:siderophore transmembrane transport"/>
    <property type="evidence" value="ECO:0007669"/>
    <property type="project" value="TreeGrafter"/>
</dbReference>
<comment type="caution">
    <text evidence="15">The sequence shown here is derived from an EMBL/GenBank/DDBJ whole genome shotgun (WGS) entry which is preliminary data.</text>
</comment>
<evidence type="ECO:0000256" key="10">
    <source>
        <dbReference type="ARBA" id="ARBA00023170"/>
    </source>
</evidence>
<evidence type="ECO:0000256" key="5">
    <source>
        <dbReference type="ARBA" id="ARBA00022692"/>
    </source>
</evidence>
<name>A0A502GJL3_9BACT</name>
<keyword evidence="4" id="KW-0410">Iron transport</keyword>
<evidence type="ECO:0000256" key="4">
    <source>
        <dbReference type="ARBA" id="ARBA00022496"/>
    </source>
</evidence>
<dbReference type="Gene3D" id="3.55.50.30">
    <property type="match status" value="1"/>
</dbReference>
<keyword evidence="5 12" id="KW-0812">Transmembrane</keyword>
<dbReference type="InterPro" id="IPR011662">
    <property type="entry name" value="Secretin/TonB_short_N"/>
</dbReference>
<protein>
    <submittedName>
        <fullName evidence="15">SusC/RagA family TonB-linked outer membrane protein</fullName>
    </submittedName>
</protein>
<evidence type="ECO:0000256" key="8">
    <source>
        <dbReference type="ARBA" id="ARBA00023077"/>
    </source>
</evidence>
<dbReference type="Gene3D" id="2.60.40.1120">
    <property type="entry name" value="Carboxypeptidase-like, regulatory domain"/>
    <property type="match status" value="1"/>
</dbReference>
<keyword evidence="6" id="KW-0732">Signal</keyword>
<dbReference type="AlphaFoldDB" id="A0A502GJL3"/>
<dbReference type="Pfam" id="PF13715">
    <property type="entry name" value="CarbopepD_reg_2"/>
    <property type="match status" value="1"/>
</dbReference>
<dbReference type="OrthoDB" id="9768177at2"/>
<dbReference type="SMART" id="SM00965">
    <property type="entry name" value="STN"/>
    <property type="match status" value="1"/>
</dbReference>
<dbReference type="PANTHER" id="PTHR30069:SF29">
    <property type="entry name" value="HEMOGLOBIN AND HEMOGLOBIN-HAPTOGLOBIN-BINDING PROTEIN 1-RELATED"/>
    <property type="match status" value="1"/>
</dbReference>
<dbReference type="InterPro" id="IPR037066">
    <property type="entry name" value="Plug_dom_sf"/>
</dbReference>
<proteinExistence type="inferred from homology"/>
<dbReference type="SUPFAM" id="SSF56935">
    <property type="entry name" value="Porins"/>
    <property type="match status" value="1"/>
</dbReference>
<dbReference type="InterPro" id="IPR012910">
    <property type="entry name" value="Plug_dom"/>
</dbReference>
<evidence type="ECO:0000256" key="3">
    <source>
        <dbReference type="ARBA" id="ARBA00022452"/>
    </source>
</evidence>
<dbReference type="SUPFAM" id="SSF49464">
    <property type="entry name" value="Carboxypeptidase regulatory domain-like"/>
    <property type="match status" value="1"/>
</dbReference>
<dbReference type="PANTHER" id="PTHR30069">
    <property type="entry name" value="TONB-DEPENDENT OUTER MEMBRANE RECEPTOR"/>
    <property type="match status" value="1"/>
</dbReference>
<gene>
    <name evidence="15" type="ORF">EAH73_19380</name>
</gene>
<dbReference type="Gene3D" id="2.170.130.10">
    <property type="entry name" value="TonB-dependent receptor, plug domain"/>
    <property type="match status" value="1"/>
</dbReference>
<evidence type="ECO:0000256" key="12">
    <source>
        <dbReference type="PROSITE-ProRule" id="PRU01360"/>
    </source>
</evidence>
<evidence type="ECO:0000259" key="14">
    <source>
        <dbReference type="SMART" id="SM00965"/>
    </source>
</evidence>
<dbReference type="InterPro" id="IPR000531">
    <property type="entry name" value="Beta-barrel_TonB"/>
</dbReference>